<dbReference type="InterPro" id="IPR029058">
    <property type="entry name" value="AB_hydrolase_fold"/>
</dbReference>
<evidence type="ECO:0000313" key="3">
    <source>
        <dbReference type="EMBL" id="RKO88236.1"/>
    </source>
</evidence>
<feature type="chain" id="PRO_5020522074" evidence="1">
    <location>
        <begin position="16"/>
        <end position="385"/>
    </location>
</feature>
<evidence type="ECO:0000259" key="2">
    <source>
        <dbReference type="Pfam" id="PF01764"/>
    </source>
</evidence>
<dbReference type="EMBL" id="KZ996848">
    <property type="protein sequence ID" value="RKO88236.1"/>
    <property type="molecule type" value="Genomic_DNA"/>
</dbReference>
<feature type="domain" description="Fungal lipase-type" evidence="2">
    <location>
        <begin position="161"/>
        <end position="307"/>
    </location>
</feature>
<dbReference type="PANTHER" id="PTHR45856">
    <property type="entry name" value="ALPHA/BETA-HYDROLASES SUPERFAMILY PROTEIN"/>
    <property type="match status" value="1"/>
</dbReference>
<dbReference type="GO" id="GO:0016787">
    <property type="term" value="F:hydrolase activity"/>
    <property type="evidence" value="ECO:0007669"/>
    <property type="project" value="UniProtKB-KW"/>
</dbReference>
<keyword evidence="1" id="KW-0732">Signal</keyword>
<dbReference type="SUPFAM" id="SSF53474">
    <property type="entry name" value="alpha/beta-Hydrolases"/>
    <property type="match status" value="1"/>
</dbReference>
<dbReference type="InterPro" id="IPR002921">
    <property type="entry name" value="Fungal_lipase-type"/>
</dbReference>
<proteinExistence type="predicted"/>
<sequence length="385" mass="41659">MRAAILLSLIVVAAAAPSPAINAADRQKQISYITGILNVKADPSWSTISDADLADVFQQELLSRSTAARQAAAGNLKTTVTRRVTQSTDEVTQDVHDDLATHAYYMSAAYCLPFFVQTWTCGSRCRGPTDGTQVWKYFDKNILTQDVVGYVATNDNLNAIIVAYRGTLSPQNALVDIDLLYQSQPHSTFSSSLGPPANAFVHSGFQNAYQASASDVIGTINDILSSDGFADYEIHVVGHSMGGAIASIATLDIISNFPNSVVKTYTYGQPRTGNKVWSDWYNTLPIVTSGNVSRVTHNVDPVPQVPLTCSNPELCYHHHNSPYFLPDYTYSDSAPVVACESKAGEDVNCQATEAFVTLNPLQGGFDIGAHLIGYFDHNILGFICL</sequence>
<dbReference type="AlphaFoldDB" id="A0A4P9WCZ0"/>
<name>A0A4P9WCZ0_9FUNG</name>
<dbReference type="OrthoDB" id="2123913at2759"/>
<keyword evidence="4" id="KW-1185">Reference proteome</keyword>
<dbReference type="Pfam" id="PF01764">
    <property type="entry name" value="Lipase_3"/>
    <property type="match status" value="1"/>
</dbReference>
<accession>A0A4P9WCZ0</accession>
<gene>
    <name evidence="3" type="ORF">BDK51DRAFT_40946</name>
</gene>
<dbReference type="PANTHER" id="PTHR45856:SF25">
    <property type="entry name" value="FUNGAL LIPASE-LIKE DOMAIN-CONTAINING PROTEIN"/>
    <property type="match status" value="1"/>
</dbReference>
<dbReference type="Proteomes" id="UP000269721">
    <property type="component" value="Unassembled WGS sequence"/>
</dbReference>
<organism evidence="3 4">
    <name type="scientific">Blyttiomyces helicus</name>
    <dbReference type="NCBI Taxonomy" id="388810"/>
    <lineage>
        <taxon>Eukaryota</taxon>
        <taxon>Fungi</taxon>
        <taxon>Fungi incertae sedis</taxon>
        <taxon>Chytridiomycota</taxon>
        <taxon>Chytridiomycota incertae sedis</taxon>
        <taxon>Chytridiomycetes</taxon>
        <taxon>Chytridiomycetes incertae sedis</taxon>
        <taxon>Blyttiomyces</taxon>
    </lineage>
</organism>
<dbReference type="Gene3D" id="3.40.50.1820">
    <property type="entry name" value="alpha/beta hydrolase"/>
    <property type="match status" value="1"/>
</dbReference>
<keyword evidence="3" id="KW-0378">Hydrolase</keyword>
<evidence type="ECO:0000256" key="1">
    <source>
        <dbReference type="SAM" id="SignalP"/>
    </source>
</evidence>
<dbReference type="InterPro" id="IPR051218">
    <property type="entry name" value="Sec_MonoDiacylglyc_Lipase"/>
</dbReference>
<reference evidence="4" key="1">
    <citation type="journal article" date="2018" name="Nat. Microbiol.">
        <title>Leveraging single-cell genomics to expand the fungal tree of life.</title>
        <authorList>
            <person name="Ahrendt S.R."/>
            <person name="Quandt C.A."/>
            <person name="Ciobanu D."/>
            <person name="Clum A."/>
            <person name="Salamov A."/>
            <person name="Andreopoulos B."/>
            <person name="Cheng J.F."/>
            <person name="Woyke T."/>
            <person name="Pelin A."/>
            <person name="Henrissat B."/>
            <person name="Reynolds N.K."/>
            <person name="Benny G.L."/>
            <person name="Smith M.E."/>
            <person name="James T.Y."/>
            <person name="Grigoriev I.V."/>
        </authorList>
    </citation>
    <scope>NUCLEOTIDE SEQUENCE [LARGE SCALE GENOMIC DNA]</scope>
</reference>
<evidence type="ECO:0000313" key="4">
    <source>
        <dbReference type="Proteomes" id="UP000269721"/>
    </source>
</evidence>
<dbReference type="CDD" id="cd00519">
    <property type="entry name" value="Lipase_3"/>
    <property type="match status" value="1"/>
</dbReference>
<dbReference type="GO" id="GO:0006629">
    <property type="term" value="P:lipid metabolic process"/>
    <property type="evidence" value="ECO:0007669"/>
    <property type="project" value="InterPro"/>
</dbReference>
<protein>
    <submittedName>
        <fullName evidence="3">Alpha/Beta hydrolase protein</fullName>
    </submittedName>
</protein>
<feature type="signal peptide" evidence="1">
    <location>
        <begin position="1"/>
        <end position="15"/>
    </location>
</feature>